<dbReference type="CDD" id="cd01026">
    <property type="entry name" value="TOPRIM_OLD"/>
    <property type="match status" value="1"/>
</dbReference>
<dbReference type="GO" id="GO:0005524">
    <property type="term" value="F:ATP binding"/>
    <property type="evidence" value="ECO:0007669"/>
    <property type="project" value="InterPro"/>
</dbReference>
<sequence>MSCTDWTSSFLPKDASISRRYLAVSRLTKDRWLRTIADLRDGTLSIGNGDDQDEHKQPLLILYEEAELFLHPNLQKNLLRVFRSLTEGEAQIIFNTHSPVLIQNRIIDTINIVRDDNGTEVTQFHTVLEDRDAREQSRLMDLQKISSYIFSDRVVLVEGQSDEIVLKKISSTLNSGWIFESQNIPILELGGKDDLPLFKEFLEELGIEVFAMGDIGALSRNIPQMVEDDDLGNKINGLKGKAGEIGENGWKQPIIDKNEQIDSIRGEVRTRLLEENILVLMGDVEDYYPEVDSGNKIEAALEFSATRYSAEELREHFIELPEREETDVEAFLDRVFDE</sequence>
<dbReference type="AlphaFoldDB" id="A0AAU8CDF7"/>
<name>A0AAU8CDF7_9EURY</name>
<dbReference type="InterPro" id="IPR027417">
    <property type="entry name" value="P-loop_NTPase"/>
</dbReference>
<dbReference type="Pfam" id="PF13304">
    <property type="entry name" value="AAA_21"/>
    <property type="match status" value="1"/>
</dbReference>
<protein>
    <submittedName>
        <fullName evidence="3">TOPRIM nucleotidyl transferase/hydrolase domain-containing protein</fullName>
    </submittedName>
</protein>
<dbReference type="InterPro" id="IPR051396">
    <property type="entry name" value="Bact_Antivir_Def_Nuclease"/>
</dbReference>
<proteinExistence type="predicted"/>
<dbReference type="KEGG" id="hanx:ABSL23_15510"/>
<evidence type="ECO:0000313" key="3">
    <source>
        <dbReference type="EMBL" id="XCF16632.1"/>
    </source>
</evidence>
<dbReference type="PANTHER" id="PTHR43581:SF4">
    <property type="entry name" value="ATP_GTP PHOSPHATASE"/>
    <property type="match status" value="1"/>
</dbReference>
<dbReference type="PANTHER" id="PTHR43581">
    <property type="entry name" value="ATP/GTP PHOSPHATASE"/>
    <property type="match status" value="1"/>
</dbReference>
<dbReference type="EMBL" id="CP159204">
    <property type="protein sequence ID" value="XCF16632.1"/>
    <property type="molecule type" value="Genomic_DNA"/>
</dbReference>
<gene>
    <name evidence="3" type="ORF">ABSL23_15510</name>
</gene>
<dbReference type="InterPro" id="IPR034139">
    <property type="entry name" value="TOPRIM_OLD"/>
</dbReference>
<dbReference type="GO" id="GO:0016887">
    <property type="term" value="F:ATP hydrolysis activity"/>
    <property type="evidence" value="ECO:0007669"/>
    <property type="project" value="InterPro"/>
</dbReference>
<dbReference type="GeneID" id="91110585"/>
<evidence type="ECO:0000259" key="2">
    <source>
        <dbReference type="Pfam" id="PF20469"/>
    </source>
</evidence>
<reference evidence="3" key="1">
    <citation type="submission" date="2024-06" db="EMBL/GenBank/DDBJ databases">
        <title>Genome Sequence of an extremely halophilic archaeon isolated from Permian era halite, Salado Formation, Carlsbad, New Mexico: Halobacterium sp. strain NMX12-1.</title>
        <authorList>
            <person name="Sotoa L."/>
            <person name="DasSarma P."/>
            <person name="Anton B.P."/>
            <person name="Vincze T."/>
            <person name="Verma I."/>
            <person name="Eralp B."/>
            <person name="Powers D.W."/>
            <person name="Dozier B.L."/>
            <person name="Roberts R.J."/>
            <person name="DasSarma S."/>
        </authorList>
    </citation>
    <scope>NUCLEOTIDE SEQUENCE</scope>
    <source>
        <strain evidence="3">NMX12-1</strain>
    </source>
</reference>
<evidence type="ECO:0000259" key="1">
    <source>
        <dbReference type="Pfam" id="PF13304"/>
    </source>
</evidence>
<dbReference type="RefSeq" id="WP_353634434.1">
    <property type="nucleotide sequence ID" value="NZ_CP159204.1"/>
</dbReference>
<dbReference type="Gene3D" id="3.40.50.300">
    <property type="entry name" value="P-loop containing nucleotide triphosphate hydrolases"/>
    <property type="match status" value="1"/>
</dbReference>
<feature type="domain" description="OLD protein-like TOPRIM" evidence="2">
    <location>
        <begin position="149"/>
        <end position="214"/>
    </location>
</feature>
<keyword evidence="3" id="KW-0808">Transferase</keyword>
<dbReference type="InterPro" id="IPR003959">
    <property type="entry name" value="ATPase_AAA_core"/>
</dbReference>
<dbReference type="Pfam" id="PF20469">
    <property type="entry name" value="OLD-like_TOPRIM"/>
    <property type="match status" value="1"/>
</dbReference>
<accession>A0AAU8CDF7</accession>
<feature type="domain" description="ATPase AAA-type core" evidence="1">
    <location>
        <begin position="60"/>
        <end position="102"/>
    </location>
</feature>
<dbReference type="SUPFAM" id="SSF52540">
    <property type="entry name" value="P-loop containing nucleoside triphosphate hydrolases"/>
    <property type="match status" value="1"/>
</dbReference>
<organism evidence="3">
    <name type="scientific">Halobacterium sp. NMX12-1</name>
    <dbReference type="NCBI Taxonomy" id="3166650"/>
    <lineage>
        <taxon>Archaea</taxon>
        <taxon>Methanobacteriati</taxon>
        <taxon>Methanobacteriota</taxon>
        <taxon>Stenosarchaea group</taxon>
        <taxon>Halobacteria</taxon>
        <taxon>Halobacteriales</taxon>
        <taxon>Halobacteriaceae</taxon>
        <taxon>Halobacterium</taxon>
    </lineage>
</organism>
<dbReference type="GO" id="GO:0016740">
    <property type="term" value="F:transferase activity"/>
    <property type="evidence" value="ECO:0007669"/>
    <property type="project" value="UniProtKB-KW"/>
</dbReference>